<keyword evidence="7 15" id="KW-0067">ATP-binding</keyword>
<protein>
    <submittedName>
        <fullName evidence="15">ATP-binding cassette, subfamily B</fullName>
    </submittedName>
</protein>
<keyword evidence="9 11" id="KW-0472">Membrane</keyword>
<dbReference type="Proteomes" id="UP000198908">
    <property type="component" value="Unassembled WGS sequence"/>
</dbReference>
<dbReference type="GO" id="GO:0140359">
    <property type="term" value="F:ABC-type transporter activity"/>
    <property type="evidence" value="ECO:0007669"/>
    <property type="project" value="InterPro"/>
</dbReference>
<evidence type="ECO:0000256" key="8">
    <source>
        <dbReference type="ARBA" id="ARBA00022989"/>
    </source>
</evidence>
<keyword evidence="4" id="KW-0997">Cell inner membrane</keyword>
<sequence length="911" mass="98225">MRNGPLHYHFWGISAMNGATPSRRAVRSRILHTLGEALWRHRSATAAAASLMILARLGAVSVPIALKHLIDDLGRIHSLAMLPALLAIVYALLRFLSDALGEARDVAFSIVVQRAVATLRERTFAQLHRLGARFHAQRETGAIVRDVQKGADGLGFLLGTALFSVLPTVFEIAVVVAIVASHYDSAFVLAIAGTFACYGTWTAIYTRRRFAFQRAVNALEAQADGRLVDSLLNHDTVKYFSTEQHEVARLRSVLDDWVLARTANQRALTVLHVGQSGVVATGIAAVMVIAVQNVLTRSMTVGDLILINAYIIQVCAPLNTLGFVFREANDAFVDVERLFAILCVRGTPGEDEDMPGARALVVREGEVAFRHVDFGYDAGRPLLHDVGFLAEPGRTVAVVGGSGSGKSTLIRLLFRFYQPQRGTIAIDGHDIAHSTQSSLREAIGIVPQDTVLFNETIAYNIAYGQPDATRADVVRAARAAQLDDLIERLPDHYETRVGERGVRLSGGERQRIAIARAILKNPRIMVFDEATSALDTRSERAIQNELQRLAHGRTTIVIAHRLSTIVDADLILVMEHGRIVEQGRHDALLAREGVYAKMWAMQWQQDDLEHAERRLVTTPVNVANLLGRVAERVRDSLGGAAARLVTQPDDGLYATVANGDALLVALTLLVENEVQNAALIAASVTSAGATRETRGVQLAARRSANTVLLGVAGGARPVPLDDSALARIEALLRKAGASLTLDPEGRRVHYAVALPLHALLPERTPERGGELAGLRIAVLDDEEQTRDALEAALTLHGAIVQLESSGARWLAGLRETPRARWPDVLLCDLQLDGEDGTQIVAALRDMEARGDYAGKVLPAIAMTGQVARADSPGEERSLFAARLTKPVAVPALLAAIVAATQGGNEGAGASH</sequence>
<keyword evidence="10" id="KW-0597">Phosphoprotein</keyword>
<dbReference type="Gene3D" id="1.20.1560.10">
    <property type="entry name" value="ABC transporter type 1, transmembrane domain"/>
    <property type="match status" value="1"/>
</dbReference>
<keyword evidence="16" id="KW-1185">Reference proteome</keyword>
<dbReference type="PROSITE" id="PS00211">
    <property type="entry name" value="ABC_TRANSPORTER_1"/>
    <property type="match status" value="1"/>
</dbReference>
<keyword evidence="3" id="KW-1003">Cell membrane</keyword>
<dbReference type="GO" id="GO:0005524">
    <property type="term" value="F:ATP binding"/>
    <property type="evidence" value="ECO:0007669"/>
    <property type="project" value="UniProtKB-KW"/>
</dbReference>
<feature type="transmembrane region" description="Helical" evidence="11">
    <location>
        <begin position="76"/>
        <end position="96"/>
    </location>
</feature>
<feature type="domain" description="ABC transmembrane type-1" evidence="14">
    <location>
        <begin position="46"/>
        <end position="330"/>
    </location>
</feature>
<evidence type="ECO:0000256" key="5">
    <source>
        <dbReference type="ARBA" id="ARBA00022692"/>
    </source>
</evidence>
<dbReference type="InterPro" id="IPR003439">
    <property type="entry name" value="ABC_transporter-like_ATP-bd"/>
</dbReference>
<reference evidence="16" key="1">
    <citation type="submission" date="2016-09" db="EMBL/GenBank/DDBJ databases">
        <authorList>
            <person name="Varghese N."/>
            <person name="Submissions S."/>
        </authorList>
    </citation>
    <scope>NUCLEOTIDE SEQUENCE [LARGE SCALE GENOMIC DNA]</scope>
    <source>
        <strain evidence="16">TNe-862</strain>
    </source>
</reference>
<dbReference type="PROSITE" id="PS50929">
    <property type="entry name" value="ABC_TM1F"/>
    <property type="match status" value="1"/>
</dbReference>
<dbReference type="GO" id="GO:0005886">
    <property type="term" value="C:plasma membrane"/>
    <property type="evidence" value="ECO:0007669"/>
    <property type="project" value="UniProtKB-SubCell"/>
</dbReference>
<evidence type="ECO:0000256" key="3">
    <source>
        <dbReference type="ARBA" id="ARBA00022475"/>
    </source>
</evidence>
<evidence type="ECO:0000256" key="6">
    <source>
        <dbReference type="ARBA" id="ARBA00022741"/>
    </source>
</evidence>
<dbReference type="PROSITE" id="PS50893">
    <property type="entry name" value="ABC_TRANSPORTER_2"/>
    <property type="match status" value="1"/>
</dbReference>
<evidence type="ECO:0000256" key="11">
    <source>
        <dbReference type="SAM" id="Phobius"/>
    </source>
</evidence>
<dbReference type="GO" id="GO:0016887">
    <property type="term" value="F:ATP hydrolysis activity"/>
    <property type="evidence" value="ECO:0007669"/>
    <property type="project" value="InterPro"/>
</dbReference>
<feature type="domain" description="ABC transporter" evidence="13">
    <location>
        <begin position="362"/>
        <end position="601"/>
    </location>
</feature>
<accession>A0A1G7CD78</accession>
<gene>
    <name evidence="15" type="ORF">SAMN05421548_14415</name>
</gene>
<dbReference type="CDD" id="cd18582">
    <property type="entry name" value="ABC_6TM_ATM1_ABCB7"/>
    <property type="match status" value="1"/>
</dbReference>
<feature type="domain" description="Response regulatory" evidence="12">
    <location>
        <begin position="775"/>
        <end position="900"/>
    </location>
</feature>
<dbReference type="InterPro" id="IPR039421">
    <property type="entry name" value="Type_1_exporter"/>
</dbReference>
<dbReference type="Pfam" id="PF00005">
    <property type="entry name" value="ABC_tran"/>
    <property type="match status" value="1"/>
</dbReference>
<keyword evidence="5 11" id="KW-0812">Transmembrane</keyword>
<dbReference type="SUPFAM" id="SSF52540">
    <property type="entry name" value="P-loop containing nucleoside triphosphate hydrolases"/>
    <property type="match status" value="1"/>
</dbReference>
<dbReference type="AlphaFoldDB" id="A0A1G7CD78"/>
<dbReference type="GO" id="GO:0000160">
    <property type="term" value="P:phosphorelay signal transduction system"/>
    <property type="evidence" value="ECO:0007669"/>
    <property type="project" value="InterPro"/>
</dbReference>
<keyword evidence="6" id="KW-0547">Nucleotide-binding</keyword>
<evidence type="ECO:0000256" key="7">
    <source>
        <dbReference type="ARBA" id="ARBA00022840"/>
    </source>
</evidence>
<feature type="transmembrane region" description="Helical" evidence="11">
    <location>
        <begin position="46"/>
        <end position="70"/>
    </location>
</feature>
<dbReference type="InterPro" id="IPR011006">
    <property type="entry name" value="CheY-like_superfamily"/>
</dbReference>
<evidence type="ECO:0000313" key="15">
    <source>
        <dbReference type="EMBL" id="SDE36690.1"/>
    </source>
</evidence>
<evidence type="ECO:0000256" key="2">
    <source>
        <dbReference type="ARBA" id="ARBA00022448"/>
    </source>
</evidence>
<evidence type="ECO:0000256" key="10">
    <source>
        <dbReference type="PROSITE-ProRule" id="PRU00169"/>
    </source>
</evidence>
<proteinExistence type="predicted"/>
<keyword evidence="2" id="KW-0813">Transport</keyword>
<dbReference type="SUPFAM" id="SSF52172">
    <property type="entry name" value="CheY-like"/>
    <property type="match status" value="1"/>
</dbReference>
<dbReference type="EMBL" id="FMYQ01000044">
    <property type="protein sequence ID" value="SDE36690.1"/>
    <property type="molecule type" value="Genomic_DNA"/>
</dbReference>
<dbReference type="InterPro" id="IPR003593">
    <property type="entry name" value="AAA+_ATPase"/>
</dbReference>
<name>A0A1G7CD78_9BURK</name>
<feature type="transmembrane region" description="Helical" evidence="11">
    <location>
        <begin position="186"/>
        <end position="205"/>
    </location>
</feature>
<dbReference type="Pfam" id="PF00664">
    <property type="entry name" value="ABC_membrane"/>
    <property type="match status" value="1"/>
</dbReference>
<evidence type="ECO:0000259" key="13">
    <source>
        <dbReference type="PROSITE" id="PS50893"/>
    </source>
</evidence>
<dbReference type="Pfam" id="PF00072">
    <property type="entry name" value="Response_reg"/>
    <property type="match status" value="1"/>
</dbReference>
<evidence type="ECO:0000256" key="1">
    <source>
        <dbReference type="ARBA" id="ARBA00004651"/>
    </source>
</evidence>
<evidence type="ECO:0000259" key="14">
    <source>
        <dbReference type="PROSITE" id="PS50929"/>
    </source>
</evidence>
<dbReference type="InterPro" id="IPR011527">
    <property type="entry name" value="ABC1_TM_dom"/>
</dbReference>
<evidence type="ECO:0000259" key="12">
    <source>
        <dbReference type="PROSITE" id="PS50110"/>
    </source>
</evidence>
<dbReference type="PROSITE" id="PS50110">
    <property type="entry name" value="RESPONSE_REGULATORY"/>
    <property type="match status" value="1"/>
</dbReference>
<dbReference type="Gene3D" id="3.40.50.2300">
    <property type="match status" value="1"/>
</dbReference>
<dbReference type="SMART" id="SM00448">
    <property type="entry name" value="REC"/>
    <property type="match status" value="1"/>
</dbReference>
<evidence type="ECO:0000256" key="9">
    <source>
        <dbReference type="ARBA" id="ARBA00023136"/>
    </source>
</evidence>
<dbReference type="Gene3D" id="3.40.50.300">
    <property type="entry name" value="P-loop containing nucleotide triphosphate hydrolases"/>
    <property type="match status" value="1"/>
</dbReference>
<dbReference type="PANTHER" id="PTHR24221">
    <property type="entry name" value="ATP-BINDING CASSETTE SUB-FAMILY B"/>
    <property type="match status" value="1"/>
</dbReference>
<evidence type="ECO:0000313" key="16">
    <source>
        <dbReference type="Proteomes" id="UP000198908"/>
    </source>
</evidence>
<evidence type="ECO:0000256" key="4">
    <source>
        <dbReference type="ARBA" id="ARBA00022519"/>
    </source>
</evidence>
<feature type="transmembrane region" description="Helical" evidence="11">
    <location>
        <begin position="154"/>
        <end position="180"/>
    </location>
</feature>
<dbReference type="InterPro" id="IPR001789">
    <property type="entry name" value="Sig_transdc_resp-reg_receiver"/>
</dbReference>
<dbReference type="InterPro" id="IPR017871">
    <property type="entry name" value="ABC_transporter-like_CS"/>
</dbReference>
<comment type="subcellular location">
    <subcellularLocation>
        <location evidence="1">Cell membrane</location>
        <topology evidence="1">Multi-pass membrane protein</topology>
    </subcellularLocation>
</comment>
<dbReference type="InterPro" id="IPR036640">
    <property type="entry name" value="ABC1_TM_sf"/>
</dbReference>
<dbReference type="SMART" id="SM00382">
    <property type="entry name" value="AAA"/>
    <property type="match status" value="1"/>
</dbReference>
<feature type="transmembrane region" description="Helical" evidence="11">
    <location>
        <begin position="270"/>
        <end position="291"/>
    </location>
</feature>
<dbReference type="STRING" id="416944.SAMN05421548_14415"/>
<organism evidence="15 16">
    <name type="scientific">Paraburkholderia lycopersici</name>
    <dbReference type="NCBI Taxonomy" id="416944"/>
    <lineage>
        <taxon>Bacteria</taxon>
        <taxon>Pseudomonadati</taxon>
        <taxon>Pseudomonadota</taxon>
        <taxon>Betaproteobacteria</taxon>
        <taxon>Burkholderiales</taxon>
        <taxon>Burkholderiaceae</taxon>
        <taxon>Paraburkholderia</taxon>
    </lineage>
</organism>
<dbReference type="SUPFAM" id="SSF90123">
    <property type="entry name" value="ABC transporter transmembrane region"/>
    <property type="match status" value="1"/>
</dbReference>
<dbReference type="PANTHER" id="PTHR24221:SF654">
    <property type="entry name" value="ATP-BINDING CASSETTE SUB-FAMILY B MEMBER 6"/>
    <property type="match status" value="1"/>
</dbReference>
<feature type="modified residue" description="4-aspartylphosphate" evidence="10">
    <location>
        <position position="828"/>
    </location>
</feature>
<dbReference type="InterPro" id="IPR027417">
    <property type="entry name" value="P-loop_NTPase"/>
</dbReference>
<dbReference type="FunFam" id="3.40.50.300:FF:000186">
    <property type="entry name" value="ATP-binding cassette sub-family B member 7, mitochondrial"/>
    <property type="match status" value="1"/>
</dbReference>
<keyword evidence="8 11" id="KW-1133">Transmembrane helix</keyword>